<dbReference type="RefSeq" id="WP_112750051.1">
    <property type="nucleotide sequence ID" value="NZ_QMFY01000027.1"/>
</dbReference>
<evidence type="ECO:0000256" key="1">
    <source>
        <dbReference type="SAM" id="Phobius"/>
    </source>
</evidence>
<dbReference type="Proteomes" id="UP000251889">
    <property type="component" value="Unassembled WGS sequence"/>
</dbReference>
<protein>
    <submittedName>
        <fullName evidence="2">Uncharacterized protein</fullName>
    </submittedName>
</protein>
<dbReference type="EMBL" id="QMFY01000027">
    <property type="protein sequence ID" value="RAV97800.1"/>
    <property type="molecule type" value="Genomic_DNA"/>
</dbReference>
<keyword evidence="3" id="KW-1185">Reference proteome</keyword>
<keyword evidence="1" id="KW-1133">Transmembrane helix</keyword>
<gene>
    <name evidence="2" type="ORF">DQQ10_26880</name>
</gene>
<sequence length="64" mass="7320">MKCINLVIILVFFTALFAIMLFGSTLFIRHNIETDTTHDDWIYCGTKNAYDDVKACLFAISLIN</sequence>
<keyword evidence="1" id="KW-0472">Membrane</keyword>
<proteinExistence type="predicted"/>
<comment type="caution">
    <text evidence="2">The sequence shown here is derived from an EMBL/GenBank/DDBJ whole genome shotgun (WGS) entry which is preliminary data.</text>
</comment>
<name>A0A364XWL9_9BACT</name>
<organism evidence="2 3">
    <name type="scientific">Pseudochryseolinea flava</name>
    <dbReference type="NCBI Taxonomy" id="2059302"/>
    <lineage>
        <taxon>Bacteria</taxon>
        <taxon>Pseudomonadati</taxon>
        <taxon>Bacteroidota</taxon>
        <taxon>Cytophagia</taxon>
        <taxon>Cytophagales</taxon>
        <taxon>Fulvivirgaceae</taxon>
        <taxon>Pseudochryseolinea</taxon>
    </lineage>
</organism>
<evidence type="ECO:0000313" key="2">
    <source>
        <dbReference type="EMBL" id="RAV97800.1"/>
    </source>
</evidence>
<reference evidence="2 3" key="1">
    <citation type="submission" date="2018-06" db="EMBL/GenBank/DDBJ databases">
        <title>Chryseolinea flavus sp. nov., a member of the phylum Bacteroidetes isolated from soil.</title>
        <authorList>
            <person name="Li Y."/>
            <person name="Wang J."/>
        </authorList>
    </citation>
    <scope>NUCLEOTIDE SEQUENCE [LARGE SCALE GENOMIC DNA]</scope>
    <source>
        <strain evidence="2 3">SDU1-6</strain>
    </source>
</reference>
<evidence type="ECO:0000313" key="3">
    <source>
        <dbReference type="Proteomes" id="UP000251889"/>
    </source>
</evidence>
<dbReference type="AlphaFoldDB" id="A0A364XWL9"/>
<accession>A0A364XWL9</accession>
<keyword evidence="1" id="KW-0812">Transmembrane</keyword>
<feature type="transmembrane region" description="Helical" evidence="1">
    <location>
        <begin position="6"/>
        <end position="28"/>
    </location>
</feature>